<proteinExistence type="predicted"/>
<reference evidence="1" key="1">
    <citation type="submission" date="2018-05" db="EMBL/GenBank/DDBJ databases">
        <authorList>
            <person name="Lanie J.A."/>
            <person name="Ng W.-L."/>
            <person name="Kazmierczak K.M."/>
            <person name="Andrzejewski T.M."/>
            <person name="Davidsen T.M."/>
            <person name="Wayne K.J."/>
            <person name="Tettelin H."/>
            <person name="Glass J.I."/>
            <person name="Rusch D."/>
            <person name="Podicherti R."/>
            <person name="Tsui H.-C.T."/>
            <person name="Winkler M.E."/>
        </authorList>
    </citation>
    <scope>NUCLEOTIDE SEQUENCE</scope>
</reference>
<dbReference type="SUPFAM" id="SSF57802">
    <property type="entry name" value="Rubredoxin-like"/>
    <property type="match status" value="1"/>
</dbReference>
<gene>
    <name evidence="1" type="ORF">METZ01_LOCUS305493</name>
</gene>
<feature type="non-terminal residue" evidence="1">
    <location>
        <position position="1"/>
    </location>
</feature>
<dbReference type="EMBL" id="UINC01096062">
    <property type="protein sequence ID" value="SVC52639.1"/>
    <property type="molecule type" value="Genomic_DNA"/>
</dbReference>
<protein>
    <recommendedName>
        <fullName evidence="2">Rubredoxin-like domain-containing protein</fullName>
    </recommendedName>
</protein>
<name>A0A382MUT3_9ZZZZ</name>
<evidence type="ECO:0008006" key="2">
    <source>
        <dbReference type="Google" id="ProtNLM"/>
    </source>
</evidence>
<evidence type="ECO:0000313" key="1">
    <source>
        <dbReference type="EMBL" id="SVC52639.1"/>
    </source>
</evidence>
<organism evidence="1">
    <name type="scientific">marine metagenome</name>
    <dbReference type="NCBI Taxonomy" id="408172"/>
    <lineage>
        <taxon>unclassified sequences</taxon>
        <taxon>metagenomes</taxon>
        <taxon>ecological metagenomes</taxon>
    </lineage>
</organism>
<sequence length="61" mass="7270">VISLLGVFALLYEFRRKRFEPEPTEDRVFRCEDCAYVYTDDHDVDRSRCPECGLFNSPFVF</sequence>
<dbReference type="AlphaFoldDB" id="A0A382MUT3"/>
<accession>A0A382MUT3</accession>